<dbReference type="SUPFAM" id="SSF51735">
    <property type="entry name" value="NAD(P)-binding Rossmann-fold domains"/>
    <property type="match status" value="1"/>
</dbReference>
<organism evidence="3 4">
    <name type="scientific">Pyrobaculum islandicum (strain DSM 4184 / JCM 9189 / GEO3)</name>
    <dbReference type="NCBI Taxonomy" id="384616"/>
    <lineage>
        <taxon>Archaea</taxon>
        <taxon>Thermoproteota</taxon>
        <taxon>Thermoprotei</taxon>
        <taxon>Thermoproteales</taxon>
        <taxon>Thermoproteaceae</taxon>
        <taxon>Pyrobaculum</taxon>
    </lineage>
</organism>
<dbReference type="InterPro" id="IPR036291">
    <property type="entry name" value="NAD(P)-bd_dom_sf"/>
</dbReference>
<dbReference type="Gene3D" id="3.40.50.720">
    <property type="entry name" value="NAD(P)-binding Rossmann-like Domain"/>
    <property type="match status" value="1"/>
</dbReference>
<evidence type="ECO:0000256" key="1">
    <source>
        <dbReference type="ARBA" id="ARBA00023002"/>
    </source>
</evidence>
<proteinExistence type="predicted"/>
<dbReference type="InterPro" id="IPR050812">
    <property type="entry name" value="Preph/Arog_dehydrog"/>
</dbReference>
<gene>
    <name evidence="3" type="ordered locus">Pisl_1785</name>
</gene>
<dbReference type="InterPro" id="IPR046826">
    <property type="entry name" value="PDH_N"/>
</dbReference>
<dbReference type="PROSITE" id="PS51176">
    <property type="entry name" value="PDH_ADH"/>
    <property type="match status" value="1"/>
</dbReference>
<dbReference type="HOGENOM" id="CLU_1084248_0_0_2"/>
<dbReference type="eggNOG" id="arCOG00245">
    <property type="taxonomic scope" value="Archaea"/>
</dbReference>
<name>A1RVF2_PYRIL</name>
<sequence length="250" mass="27742">MRIGIVGSGAMGSWLRQELSSLHRVLVFDIDRTRSDVSSLEELVRWAEVVIVAVPFWAAREVLREIAPMASGRLVMDIATFKRGVVETYSEFPLDAKVASVHPLFGPGAPSIKGQRVLIMEVPGRQGALEAFRFWSELGAVVEWGDLAKHDYYVSRTIALSYAVGLALARIYAETGEEIFKYGGTSFRYLAAYAFSLLRDPNAPRYAEEAPLEEFIKALSRGDLPKALLDPDAAYKAFYKALEALKDLYG</sequence>
<dbReference type="OrthoDB" id="24743at2157"/>
<dbReference type="GO" id="GO:0006571">
    <property type="term" value="P:tyrosine biosynthetic process"/>
    <property type="evidence" value="ECO:0007669"/>
    <property type="project" value="InterPro"/>
</dbReference>
<reference evidence="3" key="1">
    <citation type="submission" date="2006-12" db="EMBL/GenBank/DDBJ databases">
        <title>Complete sequence of Pyrobaculum islandicum DSM 4184.</title>
        <authorList>
            <person name="Copeland A."/>
            <person name="Lucas S."/>
            <person name="Lapidus A."/>
            <person name="Barry K."/>
            <person name="Detter J.C."/>
            <person name="Glavina del Rio T."/>
            <person name="Dalin E."/>
            <person name="Tice H."/>
            <person name="Pitluck S."/>
            <person name="Meincke L."/>
            <person name="Brettin T."/>
            <person name="Bruce D."/>
            <person name="Han C."/>
            <person name="Tapia R."/>
            <person name="Gilna P."/>
            <person name="Schmutz J."/>
            <person name="Larimer F."/>
            <person name="Land M."/>
            <person name="Hauser L."/>
            <person name="Kyrpides N."/>
            <person name="Mikhailova N."/>
            <person name="Cozen A.E."/>
            <person name="Fitz-Gibbon S.T."/>
            <person name="House C.H."/>
            <person name="Saltikov C."/>
            <person name="Lowe T."/>
            <person name="Richardson P."/>
        </authorList>
    </citation>
    <scope>NUCLEOTIDE SEQUENCE [LARGE SCALE GENOMIC DNA]</scope>
    <source>
        <strain evidence="3">DSM 4184</strain>
    </source>
</reference>
<dbReference type="PANTHER" id="PTHR21363">
    <property type="entry name" value="PREPHENATE DEHYDROGENASE"/>
    <property type="match status" value="1"/>
</dbReference>
<dbReference type="PANTHER" id="PTHR21363:SF0">
    <property type="entry name" value="PREPHENATE DEHYDROGENASE [NADP(+)]"/>
    <property type="match status" value="1"/>
</dbReference>
<dbReference type="AlphaFoldDB" id="A1RVF2"/>
<dbReference type="RefSeq" id="WP_011763509.1">
    <property type="nucleotide sequence ID" value="NC_008701.1"/>
</dbReference>
<protein>
    <submittedName>
        <fullName evidence="3">Prephenate dehydrogenase</fullName>
    </submittedName>
</protein>
<accession>A1RVF2</accession>
<dbReference type="Pfam" id="PF02153">
    <property type="entry name" value="PDH_N"/>
    <property type="match status" value="1"/>
</dbReference>
<evidence type="ECO:0000313" key="3">
    <source>
        <dbReference type="EMBL" id="ABL88934.1"/>
    </source>
</evidence>
<evidence type="ECO:0000313" key="4">
    <source>
        <dbReference type="Proteomes" id="UP000002595"/>
    </source>
</evidence>
<dbReference type="GeneID" id="4617540"/>
<keyword evidence="1" id="KW-0560">Oxidoreductase</keyword>
<dbReference type="GO" id="GO:0004665">
    <property type="term" value="F:prephenate dehydrogenase (NADP+) activity"/>
    <property type="evidence" value="ECO:0007669"/>
    <property type="project" value="InterPro"/>
</dbReference>
<dbReference type="InterPro" id="IPR003099">
    <property type="entry name" value="Prephen_DH"/>
</dbReference>
<feature type="domain" description="Prephenate/arogenate dehydrogenase" evidence="2">
    <location>
        <begin position="1"/>
        <end position="250"/>
    </location>
</feature>
<dbReference type="Proteomes" id="UP000002595">
    <property type="component" value="Chromosome"/>
</dbReference>
<dbReference type="STRING" id="384616.Pisl_1785"/>
<dbReference type="GO" id="GO:0070403">
    <property type="term" value="F:NAD+ binding"/>
    <property type="evidence" value="ECO:0007669"/>
    <property type="project" value="InterPro"/>
</dbReference>
<dbReference type="EMBL" id="CP000504">
    <property type="protein sequence ID" value="ABL88934.1"/>
    <property type="molecule type" value="Genomic_DNA"/>
</dbReference>
<dbReference type="KEGG" id="pis:Pisl_1785"/>
<dbReference type="GO" id="GO:0008977">
    <property type="term" value="F:prephenate dehydrogenase (NAD+) activity"/>
    <property type="evidence" value="ECO:0007669"/>
    <property type="project" value="InterPro"/>
</dbReference>
<keyword evidence="4" id="KW-1185">Reference proteome</keyword>
<evidence type="ECO:0000259" key="2">
    <source>
        <dbReference type="PROSITE" id="PS51176"/>
    </source>
</evidence>